<evidence type="ECO:0000256" key="1">
    <source>
        <dbReference type="SAM" id="Phobius"/>
    </source>
</evidence>
<dbReference type="AlphaFoldDB" id="A0A1E5LEL3"/>
<keyword evidence="1" id="KW-0812">Transmembrane</keyword>
<reference evidence="2 3" key="1">
    <citation type="submission" date="2016-08" db="EMBL/GenBank/DDBJ databases">
        <title>Genome of Bacillus solimangrovi GH2-4.</title>
        <authorList>
            <person name="Lim S."/>
            <person name="Kim B.-C."/>
        </authorList>
    </citation>
    <scope>NUCLEOTIDE SEQUENCE [LARGE SCALE GENOMIC DNA]</scope>
    <source>
        <strain evidence="2 3">GH2-4</strain>
    </source>
</reference>
<name>A0A1E5LEL3_9BACI</name>
<dbReference type="RefSeq" id="WP_069717443.1">
    <property type="nucleotide sequence ID" value="NZ_MJEH01000026.1"/>
</dbReference>
<organism evidence="2 3">
    <name type="scientific">Bacillus solimangrovi</name>
    <dbReference type="NCBI Taxonomy" id="1305675"/>
    <lineage>
        <taxon>Bacteria</taxon>
        <taxon>Bacillati</taxon>
        <taxon>Bacillota</taxon>
        <taxon>Bacilli</taxon>
        <taxon>Bacillales</taxon>
        <taxon>Bacillaceae</taxon>
        <taxon>Bacillus</taxon>
    </lineage>
</organism>
<gene>
    <name evidence="2" type="ORF">BFG57_15385</name>
</gene>
<comment type="caution">
    <text evidence="2">The sequence shown here is derived from an EMBL/GenBank/DDBJ whole genome shotgun (WGS) entry which is preliminary data.</text>
</comment>
<keyword evidence="1" id="KW-0472">Membrane</keyword>
<proteinExistence type="predicted"/>
<evidence type="ECO:0000313" key="3">
    <source>
        <dbReference type="Proteomes" id="UP000095209"/>
    </source>
</evidence>
<keyword evidence="1" id="KW-1133">Transmembrane helix</keyword>
<feature type="transmembrane region" description="Helical" evidence="1">
    <location>
        <begin position="17"/>
        <end position="38"/>
    </location>
</feature>
<evidence type="ECO:0000313" key="2">
    <source>
        <dbReference type="EMBL" id="OEH92518.1"/>
    </source>
</evidence>
<sequence>MFILAAGGTHGFNLGDVFFQLSMFFVLITIVIVIFSVIKSHFTQGKHLKGIEEKLDKLLEEKEKRNS</sequence>
<accession>A0A1E5LEL3</accession>
<protein>
    <recommendedName>
        <fullName evidence="4">DUF4083 domain-containing protein</fullName>
    </recommendedName>
</protein>
<dbReference type="Proteomes" id="UP000095209">
    <property type="component" value="Unassembled WGS sequence"/>
</dbReference>
<evidence type="ECO:0008006" key="4">
    <source>
        <dbReference type="Google" id="ProtNLM"/>
    </source>
</evidence>
<dbReference type="EMBL" id="MJEH01000026">
    <property type="protein sequence ID" value="OEH92518.1"/>
    <property type="molecule type" value="Genomic_DNA"/>
</dbReference>
<keyword evidence="3" id="KW-1185">Reference proteome</keyword>
<dbReference type="STRING" id="1305675.BFG57_15385"/>